<evidence type="ECO:0000256" key="2">
    <source>
        <dbReference type="ARBA" id="ARBA00010313"/>
    </source>
</evidence>
<keyword evidence="6" id="KW-0175">Coiled coil</keyword>
<comment type="subcellular location">
    <subcellularLocation>
        <location evidence="1">Nucleus</location>
    </subcellularLocation>
</comment>
<evidence type="ECO:0000256" key="6">
    <source>
        <dbReference type="SAM" id="Coils"/>
    </source>
</evidence>
<keyword evidence="8" id="KW-1185">Reference proteome</keyword>
<dbReference type="GO" id="GO:0000381">
    <property type="term" value="P:regulation of alternative mRNA splicing, via spliceosome"/>
    <property type="evidence" value="ECO:0007669"/>
    <property type="project" value="InterPro"/>
</dbReference>
<dbReference type="AlphaFoldDB" id="A0A9P7B2K1"/>
<evidence type="ECO:0000313" key="8">
    <source>
        <dbReference type="Proteomes" id="UP000750334"/>
    </source>
</evidence>
<dbReference type="EMBL" id="PUHR01000310">
    <property type="protein sequence ID" value="KAG0655019.1"/>
    <property type="molecule type" value="Genomic_DNA"/>
</dbReference>
<organism evidence="7 8">
    <name type="scientific">Maudiozyma exigua</name>
    <name type="common">Yeast</name>
    <name type="synonym">Kazachstania exigua</name>
    <dbReference type="NCBI Taxonomy" id="34358"/>
    <lineage>
        <taxon>Eukaryota</taxon>
        <taxon>Fungi</taxon>
        <taxon>Dikarya</taxon>
        <taxon>Ascomycota</taxon>
        <taxon>Saccharomycotina</taxon>
        <taxon>Saccharomycetes</taxon>
        <taxon>Saccharomycetales</taxon>
        <taxon>Saccharomycetaceae</taxon>
        <taxon>Maudiozyma</taxon>
    </lineage>
</organism>
<sequence length="194" mass="22333">MNFMYPFDTQQQFNNLSLSSQQPQQSMQGSNGSNIPDQMRLEFQIKETQIETLEQEVQTLKNLLEAQNKTTVNSTTTTIIPNNIEEIFISLSNSLEKKEEELKESKNITESLITAITLNPTNNITKDGRYDPETIAHKLMNRLEILTNENKEMGKMLSYGRSQEMSIQMNLLTVENIELKEKIAQLENELKSKK</sequence>
<gene>
    <name evidence="7" type="ORF">C6P45_003203</name>
</gene>
<dbReference type="GO" id="GO:0016556">
    <property type="term" value="P:mRNA modification"/>
    <property type="evidence" value="ECO:0007669"/>
    <property type="project" value="InterPro"/>
</dbReference>
<dbReference type="Pfam" id="PF17098">
    <property type="entry name" value="Wtap"/>
    <property type="match status" value="1"/>
</dbReference>
<comment type="caution">
    <text evidence="7">The sequence shown here is derived from an EMBL/GenBank/DDBJ whole genome shotgun (WGS) entry which is preliminary data.</text>
</comment>
<dbReference type="GO" id="GO:0006397">
    <property type="term" value="P:mRNA processing"/>
    <property type="evidence" value="ECO:0007669"/>
    <property type="project" value="UniProtKB-KW"/>
</dbReference>
<evidence type="ECO:0000256" key="5">
    <source>
        <dbReference type="ARBA" id="ARBA00023242"/>
    </source>
</evidence>
<dbReference type="Proteomes" id="UP000750334">
    <property type="component" value="Unassembled WGS sequence"/>
</dbReference>
<dbReference type="InterPro" id="IPR033757">
    <property type="entry name" value="WTAP"/>
</dbReference>
<comment type="similarity">
    <text evidence="2">Belongs to the fl(2)d family.</text>
</comment>
<protein>
    <submittedName>
        <fullName evidence="7">Uncharacterized protein</fullName>
    </submittedName>
</protein>
<evidence type="ECO:0000256" key="4">
    <source>
        <dbReference type="ARBA" id="ARBA00023187"/>
    </source>
</evidence>
<accession>A0A9P7B2K1</accession>
<evidence type="ECO:0000313" key="7">
    <source>
        <dbReference type="EMBL" id="KAG0655019.1"/>
    </source>
</evidence>
<dbReference type="OrthoDB" id="21221at2759"/>
<dbReference type="GO" id="GO:0005634">
    <property type="term" value="C:nucleus"/>
    <property type="evidence" value="ECO:0007669"/>
    <property type="project" value="UniProtKB-SubCell"/>
</dbReference>
<evidence type="ECO:0000256" key="1">
    <source>
        <dbReference type="ARBA" id="ARBA00004123"/>
    </source>
</evidence>
<evidence type="ECO:0000256" key="3">
    <source>
        <dbReference type="ARBA" id="ARBA00022664"/>
    </source>
</evidence>
<keyword evidence="5" id="KW-0539">Nucleus</keyword>
<proteinExistence type="inferred from homology"/>
<keyword evidence="4" id="KW-0508">mRNA splicing</keyword>
<dbReference type="GO" id="GO:0008380">
    <property type="term" value="P:RNA splicing"/>
    <property type="evidence" value="ECO:0007669"/>
    <property type="project" value="UniProtKB-KW"/>
</dbReference>
<feature type="coiled-coil region" evidence="6">
    <location>
        <begin position="43"/>
        <end position="189"/>
    </location>
</feature>
<keyword evidence="3" id="KW-0507">mRNA processing</keyword>
<name>A0A9P7B2K1_MAUEX</name>
<reference evidence="7 8" key="1">
    <citation type="submission" date="2020-11" db="EMBL/GenBank/DDBJ databases">
        <title>Kefir isolates.</title>
        <authorList>
            <person name="Marcisauskas S."/>
            <person name="Kim Y."/>
            <person name="Blasche S."/>
        </authorList>
    </citation>
    <scope>NUCLEOTIDE SEQUENCE [LARGE SCALE GENOMIC DNA]</scope>
    <source>
        <strain evidence="7 8">OG2</strain>
    </source>
</reference>